<organism evidence="2 3">
    <name type="scientific">Staphylococcus aureus</name>
    <dbReference type="NCBI Taxonomy" id="1280"/>
    <lineage>
        <taxon>Bacteria</taxon>
        <taxon>Bacillati</taxon>
        <taxon>Bacillota</taxon>
        <taxon>Bacilli</taxon>
        <taxon>Bacillales</taxon>
        <taxon>Staphylococcaceae</taxon>
        <taxon>Staphylococcus</taxon>
    </lineage>
</organism>
<evidence type="ECO:0000313" key="3">
    <source>
        <dbReference type="Proteomes" id="UP000032274"/>
    </source>
</evidence>
<gene>
    <name evidence="2" type="ORF">QU38_00420</name>
</gene>
<evidence type="ECO:0000256" key="1">
    <source>
        <dbReference type="SAM" id="MobiDB-lite"/>
    </source>
</evidence>
<dbReference type="AlphaFoldDB" id="A0AA40JQ57"/>
<comment type="caution">
    <text evidence="2">The sequence shown here is derived from an EMBL/GenBank/DDBJ whole genome shotgun (WGS) entry which is preliminary data.</text>
</comment>
<sequence>PIGALGACGRGAFLGGFGRFHPARCGGGAGVPRCRGHGCAAGTAAHRAGGARSRDAARICAAHHAAHVRRACRLAGVHFRGRHARSQEPQGGAGHRARARHSPVGAGAGVPHLHRHAVPGPVSRQPAGRR</sequence>
<feature type="region of interest" description="Disordered" evidence="1">
    <location>
        <begin position="81"/>
        <end position="130"/>
    </location>
</feature>
<proteinExistence type="predicted"/>
<reference evidence="2 3" key="1">
    <citation type="submission" date="2015-01" db="EMBL/GenBank/DDBJ databases">
        <title>Characterization of Swiss Staphylococcus aureus strains involved in food poisoning.</title>
        <authorList>
            <person name="Crovadore J."/>
            <person name="Chablais R."/>
            <person name="Tonacini J."/>
            <person name="Schnyder B."/>
            <person name="Lefort F."/>
        </authorList>
    </citation>
    <scope>NUCLEOTIDE SEQUENCE [LARGE SCALE GENOMIC DNA]</scope>
    <source>
        <strain evidence="2 3">SA-120</strain>
    </source>
</reference>
<protein>
    <submittedName>
        <fullName evidence="2">Uncharacterized protein</fullName>
    </submittedName>
</protein>
<name>A0AA40JQ57_STAAU</name>
<feature type="non-terminal residue" evidence="2">
    <location>
        <position position="1"/>
    </location>
</feature>
<evidence type="ECO:0000313" key="2">
    <source>
        <dbReference type="EMBL" id="KIU01673.1"/>
    </source>
</evidence>
<dbReference type="EMBL" id="JXIG01000096">
    <property type="protein sequence ID" value="KIU01673.1"/>
    <property type="molecule type" value="Genomic_DNA"/>
</dbReference>
<accession>A0AA40JQ57</accession>
<dbReference type="Proteomes" id="UP000032274">
    <property type="component" value="Unassembled WGS sequence"/>
</dbReference>
<feature type="non-terminal residue" evidence="2">
    <location>
        <position position="130"/>
    </location>
</feature>